<organism evidence="2 3">
    <name type="scientific">Stackebrandtia albiflava</name>
    <dbReference type="NCBI Taxonomy" id="406432"/>
    <lineage>
        <taxon>Bacteria</taxon>
        <taxon>Bacillati</taxon>
        <taxon>Actinomycetota</taxon>
        <taxon>Actinomycetes</taxon>
        <taxon>Glycomycetales</taxon>
        <taxon>Glycomycetaceae</taxon>
        <taxon>Stackebrandtia</taxon>
    </lineage>
</organism>
<evidence type="ECO:0000256" key="1">
    <source>
        <dbReference type="SAM" id="MobiDB-lite"/>
    </source>
</evidence>
<comment type="caution">
    <text evidence="2">The sequence shown here is derived from an EMBL/GenBank/DDBJ whole genome shotgun (WGS) entry which is preliminary data.</text>
</comment>
<reference evidence="2 3" key="1">
    <citation type="journal article" date="2013" name="Stand. Genomic Sci.">
        <title>Genomic Encyclopedia of Type Strains, Phase I: The one thousand microbial genomes (KMG-I) project.</title>
        <authorList>
            <person name="Kyrpides N.C."/>
            <person name="Woyke T."/>
            <person name="Eisen J.A."/>
            <person name="Garrity G."/>
            <person name="Lilburn T.G."/>
            <person name="Beck B.J."/>
            <person name="Whitman W.B."/>
            <person name="Hugenholtz P."/>
            <person name="Klenk H.P."/>
        </authorList>
    </citation>
    <scope>NUCLEOTIDE SEQUENCE [LARGE SCALE GENOMIC DNA]</scope>
    <source>
        <strain evidence="2 3">DSM 45044</strain>
    </source>
</reference>
<feature type="compositionally biased region" description="Basic and acidic residues" evidence="1">
    <location>
        <begin position="123"/>
        <end position="138"/>
    </location>
</feature>
<evidence type="ECO:0000313" key="3">
    <source>
        <dbReference type="Proteomes" id="UP000321617"/>
    </source>
</evidence>
<accession>A0A562V460</accession>
<dbReference type="RefSeq" id="WP_147139970.1">
    <property type="nucleotide sequence ID" value="NZ_BAABIJ010000002.1"/>
</dbReference>
<keyword evidence="3" id="KW-1185">Reference proteome</keyword>
<protein>
    <recommendedName>
        <fullName evidence="4">Excreted virulence factor EspC (Type VII ESX diderm)</fullName>
    </recommendedName>
</protein>
<dbReference type="EMBL" id="VLLL01000006">
    <property type="protein sequence ID" value="TWJ12674.1"/>
    <property type="molecule type" value="Genomic_DNA"/>
</dbReference>
<dbReference type="OrthoDB" id="5186759at2"/>
<gene>
    <name evidence="2" type="ORF">LX16_3436</name>
</gene>
<sequence length="138" mass="15162">MSDEMQGTVFGGPLERLRQCARIDLPRMADEYAEVRNGCETSKSADSALERDAYFGAKALKDPWVQLRDLIWGAAGETGANLWALSVGLDQAVSDFAEQDTAAGAEMERHRLDLQGDYDPGNDEWRGGYDDGDYPGKP</sequence>
<feature type="region of interest" description="Disordered" evidence="1">
    <location>
        <begin position="100"/>
        <end position="138"/>
    </location>
</feature>
<name>A0A562V460_9ACTN</name>
<evidence type="ECO:0008006" key="4">
    <source>
        <dbReference type="Google" id="ProtNLM"/>
    </source>
</evidence>
<dbReference type="Proteomes" id="UP000321617">
    <property type="component" value="Unassembled WGS sequence"/>
</dbReference>
<dbReference type="AlphaFoldDB" id="A0A562V460"/>
<evidence type="ECO:0000313" key="2">
    <source>
        <dbReference type="EMBL" id="TWJ12674.1"/>
    </source>
</evidence>
<proteinExistence type="predicted"/>